<evidence type="ECO:0000256" key="8">
    <source>
        <dbReference type="ARBA" id="ARBA00023136"/>
    </source>
</evidence>
<dbReference type="PANTHER" id="PTHR13603">
    <property type="entry name" value="TRANSMEMBRANE PROTEIN 186"/>
    <property type="match status" value="1"/>
</dbReference>
<dbReference type="EMBL" id="BDGG01000003">
    <property type="protein sequence ID" value="GAU96694.1"/>
    <property type="molecule type" value="Genomic_DNA"/>
</dbReference>
<dbReference type="PANTHER" id="PTHR13603:SF1">
    <property type="entry name" value="TRANSMEMBRANE PROTEIN 186"/>
    <property type="match status" value="1"/>
</dbReference>
<gene>
    <name evidence="9" type="primary">RvY_08102-1</name>
    <name evidence="9" type="synonym">RvY_08102.1</name>
    <name evidence="9" type="ORF">RvY_08102</name>
</gene>
<evidence type="ECO:0000256" key="6">
    <source>
        <dbReference type="ARBA" id="ARBA00022989"/>
    </source>
</evidence>
<keyword evidence="7" id="KW-0496">Mitochondrion</keyword>
<reference evidence="9 10" key="1">
    <citation type="journal article" date="2016" name="Nat. Commun.">
        <title>Extremotolerant tardigrade genome and improved radiotolerance of human cultured cells by tardigrade-unique protein.</title>
        <authorList>
            <person name="Hashimoto T."/>
            <person name="Horikawa D.D."/>
            <person name="Saito Y."/>
            <person name="Kuwahara H."/>
            <person name="Kozuka-Hata H."/>
            <person name="Shin-I T."/>
            <person name="Minakuchi Y."/>
            <person name="Ohishi K."/>
            <person name="Motoyama A."/>
            <person name="Aizu T."/>
            <person name="Enomoto A."/>
            <person name="Kondo K."/>
            <person name="Tanaka S."/>
            <person name="Hara Y."/>
            <person name="Koshikawa S."/>
            <person name="Sagara H."/>
            <person name="Miura T."/>
            <person name="Yokobori S."/>
            <person name="Miyagawa K."/>
            <person name="Suzuki Y."/>
            <person name="Kubo T."/>
            <person name="Oyama M."/>
            <person name="Kohara Y."/>
            <person name="Fujiyama A."/>
            <person name="Arakawa K."/>
            <person name="Katayama T."/>
            <person name="Toyoda A."/>
            <person name="Kunieda T."/>
        </authorList>
    </citation>
    <scope>NUCLEOTIDE SEQUENCE [LARGE SCALE GENOMIC DNA]</scope>
    <source>
        <strain evidence="9 10">YOKOZUNA-1</strain>
    </source>
</reference>
<dbReference type="STRING" id="947166.A0A1D1V4L1"/>
<organism evidence="9 10">
    <name type="scientific">Ramazzottius varieornatus</name>
    <name type="common">Water bear</name>
    <name type="synonym">Tardigrade</name>
    <dbReference type="NCBI Taxonomy" id="947166"/>
    <lineage>
        <taxon>Eukaryota</taxon>
        <taxon>Metazoa</taxon>
        <taxon>Ecdysozoa</taxon>
        <taxon>Tardigrada</taxon>
        <taxon>Eutardigrada</taxon>
        <taxon>Parachela</taxon>
        <taxon>Hypsibioidea</taxon>
        <taxon>Ramazzottiidae</taxon>
        <taxon>Ramazzottius</taxon>
    </lineage>
</organism>
<dbReference type="GO" id="GO:0005743">
    <property type="term" value="C:mitochondrial inner membrane"/>
    <property type="evidence" value="ECO:0007669"/>
    <property type="project" value="UniProtKB-SubCell"/>
</dbReference>
<evidence type="ECO:0000256" key="7">
    <source>
        <dbReference type="ARBA" id="ARBA00023128"/>
    </source>
</evidence>
<keyword evidence="6" id="KW-1133">Transmembrane helix</keyword>
<dbReference type="InterPro" id="IPR026571">
    <property type="entry name" value="Tmem186"/>
</dbReference>
<evidence type="ECO:0000313" key="9">
    <source>
        <dbReference type="EMBL" id="GAU96694.1"/>
    </source>
</evidence>
<evidence type="ECO:0000256" key="5">
    <source>
        <dbReference type="ARBA" id="ARBA00022792"/>
    </source>
</evidence>
<comment type="subcellular location">
    <subcellularLocation>
        <location evidence="1">Mitochondrion inner membrane</location>
        <topology evidence="1">Multi-pass membrane protein</topology>
    </subcellularLocation>
</comment>
<evidence type="ECO:0000256" key="1">
    <source>
        <dbReference type="ARBA" id="ARBA00004448"/>
    </source>
</evidence>
<evidence type="ECO:0000256" key="3">
    <source>
        <dbReference type="ARBA" id="ARBA00014604"/>
    </source>
</evidence>
<dbReference type="AlphaFoldDB" id="A0A1D1V4L1"/>
<evidence type="ECO:0000313" key="10">
    <source>
        <dbReference type="Proteomes" id="UP000186922"/>
    </source>
</evidence>
<protein>
    <recommendedName>
        <fullName evidence="3">Transmembrane protein 186</fullName>
    </recommendedName>
</protein>
<dbReference type="OrthoDB" id="6147888at2759"/>
<accession>A0A1D1V4L1</accession>
<keyword evidence="8" id="KW-0472">Membrane</keyword>
<keyword evidence="10" id="KW-1185">Reference proteome</keyword>
<sequence>MAFFGITVIKSRSCVAIFSKRLLAEHRNSRSLSFSPLSFQQSLRRAEEDVAASPEAAVAPKPAPPRRISFLRPQYDGDPGQNLRKPKLLDNHLFAPFYHYPYITMVRALTKLKIFQTGLTFVMVPVVTMMYANGNLSALSLMAAVDFWGNRRDEVLRIEDVVPLDNSGENVMDVYVRFDRLDYPKKYFYGNLSAGGILEPEVFKDVFGVLPLLDRQPNKAKS</sequence>
<name>A0A1D1V4L1_RAMVA</name>
<keyword evidence="5" id="KW-0999">Mitochondrion inner membrane</keyword>
<dbReference type="Proteomes" id="UP000186922">
    <property type="component" value="Unassembled WGS sequence"/>
</dbReference>
<proteinExistence type="inferred from homology"/>
<comment type="similarity">
    <text evidence="2">Belongs to the TMEM186 family.</text>
</comment>
<comment type="caution">
    <text evidence="9">The sequence shown here is derived from an EMBL/GenBank/DDBJ whole genome shotgun (WGS) entry which is preliminary data.</text>
</comment>
<evidence type="ECO:0000256" key="2">
    <source>
        <dbReference type="ARBA" id="ARBA00007020"/>
    </source>
</evidence>
<keyword evidence="4" id="KW-0812">Transmembrane</keyword>
<evidence type="ECO:0000256" key="4">
    <source>
        <dbReference type="ARBA" id="ARBA00022692"/>
    </source>
</evidence>